<organism evidence="2 3">
    <name type="scientific">Thalassolituus oleivorans MIL-1</name>
    <dbReference type="NCBI Taxonomy" id="1298593"/>
    <lineage>
        <taxon>Bacteria</taxon>
        <taxon>Pseudomonadati</taxon>
        <taxon>Pseudomonadota</taxon>
        <taxon>Gammaproteobacteria</taxon>
        <taxon>Oceanospirillales</taxon>
        <taxon>Oceanospirillaceae</taxon>
        <taxon>Thalassolituus</taxon>
    </lineage>
</organism>
<dbReference type="GO" id="GO:0005886">
    <property type="term" value="C:plasma membrane"/>
    <property type="evidence" value="ECO:0007669"/>
    <property type="project" value="TreeGrafter"/>
</dbReference>
<dbReference type="PANTHER" id="PTHR35813">
    <property type="entry name" value="INNER MEMBRANE PROTEIN YBAN"/>
    <property type="match status" value="1"/>
</dbReference>
<accession>M5E9V1</accession>
<dbReference type="PATRIC" id="fig|1298593.3.peg.3525"/>
<dbReference type="STRING" id="187493.CN03_00290"/>
<reference evidence="2 3" key="1">
    <citation type="journal article" date="2013" name="Genome Announc.">
        <title>Genome Sequence of Thalassolituus oleivorans MIL-1 (DSM 14913T).</title>
        <authorList>
            <person name="Golyshin P.N."/>
            <person name="Werner J."/>
            <person name="Chernikova T.N."/>
            <person name="Tran H."/>
            <person name="Ferrer M."/>
            <person name="Yakimov M.M."/>
            <person name="Teeling H."/>
            <person name="Golyshina O.V."/>
        </authorList>
    </citation>
    <scope>NUCLEOTIDE SEQUENCE [LARGE SCALE GENOMIC DNA]</scope>
    <source>
        <strain evidence="2 3">MIL-1</strain>
    </source>
</reference>
<evidence type="ECO:0008006" key="4">
    <source>
        <dbReference type="Google" id="ProtNLM"/>
    </source>
</evidence>
<protein>
    <recommendedName>
        <fullName evidence="4">Inner membrane protein</fullName>
    </recommendedName>
</protein>
<feature type="transmembrane region" description="Helical" evidence="1">
    <location>
        <begin position="27"/>
        <end position="52"/>
    </location>
</feature>
<sequence length="153" mass="17390">MRWPSYVGKVMADESNMSNRSVIRQPLLRFVVFTCGWLSLALGVAGIFLPVLPTTPFLLLSAACFIRTSPRFYHWLIEHPHLGKYVIYYLDGQGMPKKAKVYTLLLMWTTMLLTAFVFTDRLMLKILLPLIGLGVSIYILRLPTLVLKDIGKG</sequence>
<name>M5E9V1_9GAMM</name>
<gene>
    <name evidence="2" type="ORF">TOL_3648</name>
</gene>
<dbReference type="eggNOG" id="COG2832">
    <property type="taxonomic scope" value="Bacteria"/>
</dbReference>
<feature type="transmembrane region" description="Helical" evidence="1">
    <location>
        <begin position="126"/>
        <end position="147"/>
    </location>
</feature>
<dbReference type="KEGG" id="tol:TOL_3648"/>
<dbReference type="PANTHER" id="PTHR35813:SF1">
    <property type="entry name" value="INNER MEMBRANE PROTEIN YBAN"/>
    <property type="match status" value="1"/>
</dbReference>
<dbReference type="HOGENOM" id="CLU_113299_2_1_6"/>
<keyword evidence="1" id="KW-1133">Transmembrane helix</keyword>
<evidence type="ECO:0000256" key="1">
    <source>
        <dbReference type="SAM" id="Phobius"/>
    </source>
</evidence>
<dbReference type="InterPro" id="IPR007401">
    <property type="entry name" value="DUF454"/>
</dbReference>
<keyword evidence="1" id="KW-0812">Transmembrane</keyword>
<proteinExistence type="predicted"/>
<dbReference type="Proteomes" id="UP000011866">
    <property type="component" value="Chromosome"/>
</dbReference>
<evidence type="ECO:0000313" key="2">
    <source>
        <dbReference type="EMBL" id="CCU74031.1"/>
    </source>
</evidence>
<keyword evidence="3" id="KW-1185">Reference proteome</keyword>
<dbReference type="EMBL" id="HF680312">
    <property type="protein sequence ID" value="CCU74031.1"/>
    <property type="molecule type" value="Genomic_DNA"/>
</dbReference>
<dbReference type="Pfam" id="PF04304">
    <property type="entry name" value="DUF454"/>
    <property type="match status" value="1"/>
</dbReference>
<feature type="transmembrane region" description="Helical" evidence="1">
    <location>
        <begin position="101"/>
        <end position="119"/>
    </location>
</feature>
<keyword evidence="1" id="KW-0472">Membrane</keyword>
<dbReference type="AlphaFoldDB" id="M5E9V1"/>
<evidence type="ECO:0000313" key="3">
    <source>
        <dbReference type="Proteomes" id="UP000011866"/>
    </source>
</evidence>